<dbReference type="PROSITE" id="PS50921">
    <property type="entry name" value="ANTAR"/>
    <property type="match status" value="1"/>
</dbReference>
<dbReference type="SMART" id="SM00065">
    <property type="entry name" value="GAF"/>
    <property type="match status" value="1"/>
</dbReference>
<evidence type="ECO:0000256" key="2">
    <source>
        <dbReference type="ARBA" id="ARBA00022777"/>
    </source>
</evidence>
<keyword evidence="2" id="KW-0418">Kinase</keyword>
<dbReference type="PIRSF" id="PIRSF036625">
    <property type="entry name" value="GAF_ANTAR"/>
    <property type="match status" value="1"/>
</dbReference>
<evidence type="ECO:0000256" key="4">
    <source>
        <dbReference type="ARBA" id="ARBA00023163"/>
    </source>
</evidence>
<keyword evidence="1" id="KW-0808">Transferase</keyword>
<dbReference type="SMART" id="SM01012">
    <property type="entry name" value="ANTAR"/>
    <property type="match status" value="1"/>
</dbReference>
<gene>
    <name evidence="6" type="ORF">QWY28_22110</name>
</gene>
<dbReference type="Gene3D" id="1.10.10.10">
    <property type="entry name" value="Winged helix-like DNA-binding domain superfamily/Winged helix DNA-binding domain"/>
    <property type="match status" value="1"/>
</dbReference>
<dbReference type="Gene3D" id="3.30.450.40">
    <property type="match status" value="1"/>
</dbReference>
<dbReference type="EMBL" id="JAUHJQ010000019">
    <property type="protein sequence ID" value="MDN4175673.1"/>
    <property type="molecule type" value="Genomic_DNA"/>
</dbReference>
<dbReference type="InterPro" id="IPR012074">
    <property type="entry name" value="GAF_ANTAR"/>
</dbReference>
<dbReference type="Pfam" id="PF03861">
    <property type="entry name" value="ANTAR"/>
    <property type="match status" value="1"/>
</dbReference>
<dbReference type="InterPro" id="IPR005561">
    <property type="entry name" value="ANTAR"/>
</dbReference>
<evidence type="ECO:0000256" key="3">
    <source>
        <dbReference type="ARBA" id="ARBA00023015"/>
    </source>
</evidence>
<evidence type="ECO:0000313" key="7">
    <source>
        <dbReference type="Proteomes" id="UP001168620"/>
    </source>
</evidence>
<dbReference type="InterPro" id="IPR036388">
    <property type="entry name" value="WH-like_DNA-bd_sf"/>
</dbReference>
<dbReference type="SUPFAM" id="SSF52172">
    <property type="entry name" value="CheY-like"/>
    <property type="match status" value="1"/>
</dbReference>
<dbReference type="InterPro" id="IPR011006">
    <property type="entry name" value="CheY-like_superfamily"/>
</dbReference>
<evidence type="ECO:0000259" key="5">
    <source>
        <dbReference type="PROSITE" id="PS50921"/>
    </source>
</evidence>
<proteinExistence type="predicted"/>
<dbReference type="Proteomes" id="UP001168620">
    <property type="component" value="Unassembled WGS sequence"/>
</dbReference>
<keyword evidence="3" id="KW-0805">Transcription regulation</keyword>
<keyword evidence="4" id="KW-0804">Transcription</keyword>
<dbReference type="RefSeq" id="WP_300955083.1">
    <property type="nucleotide sequence ID" value="NZ_JAUHJQ010000019.1"/>
</dbReference>
<name>A0ABT8FLX6_9ACTN</name>
<dbReference type="Pfam" id="PF13185">
    <property type="entry name" value="GAF_2"/>
    <property type="match status" value="1"/>
</dbReference>
<dbReference type="InterPro" id="IPR003018">
    <property type="entry name" value="GAF"/>
</dbReference>
<reference evidence="6" key="1">
    <citation type="submission" date="2023-06" db="EMBL/GenBank/DDBJ databases">
        <title>Draft genome sequence of Nocardioides sp. SOB77.</title>
        <authorList>
            <person name="Zhang G."/>
        </authorList>
    </citation>
    <scope>NUCLEOTIDE SEQUENCE</scope>
    <source>
        <strain evidence="6">SOB77</strain>
    </source>
</reference>
<accession>A0ABT8FLX6</accession>
<dbReference type="InterPro" id="IPR029016">
    <property type="entry name" value="GAF-like_dom_sf"/>
</dbReference>
<organism evidence="6 7">
    <name type="scientific">Nocardioides oceani</name>
    <dbReference type="NCBI Taxonomy" id="3058369"/>
    <lineage>
        <taxon>Bacteria</taxon>
        <taxon>Bacillati</taxon>
        <taxon>Actinomycetota</taxon>
        <taxon>Actinomycetes</taxon>
        <taxon>Propionibacteriales</taxon>
        <taxon>Nocardioidaceae</taxon>
        <taxon>Nocardioides</taxon>
    </lineage>
</organism>
<evidence type="ECO:0000313" key="6">
    <source>
        <dbReference type="EMBL" id="MDN4175673.1"/>
    </source>
</evidence>
<keyword evidence="7" id="KW-1185">Reference proteome</keyword>
<sequence length="229" mass="25565">MDTPNLTLADAAETIGQQGTVEETLDAIVHAARTSIPEFGHVSISERHRDGTIETRAGTDQLPWDLDALQYDLRQGPCVDSLEHEPVVVVDHLRHEQRWPDYIPQAAAAGVRCQIGVRLFSDGRHVGGLNLYSTDHDEVDPDTIATARLFATHVGVVLGHVEQVHHLNQALQNRKVIGQAIGILMERYRIDPDRAFQFMVRASSTGHIKLRDVAEELVTTSVESYRRRD</sequence>
<comment type="caution">
    <text evidence="6">The sequence shown here is derived from an EMBL/GenBank/DDBJ whole genome shotgun (WGS) entry which is preliminary data.</text>
</comment>
<dbReference type="SUPFAM" id="SSF55781">
    <property type="entry name" value="GAF domain-like"/>
    <property type="match status" value="1"/>
</dbReference>
<protein>
    <submittedName>
        <fullName evidence="6">GAF and ANTAR domain-containing protein</fullName>
    </submittedName>
</protein>
<feature type="domain" description="ANTAR" evidence="5">
    <location>
        <begin position="157"/>
        <end position="218"/>
    </location>
</feature>
<evidence type="ECO:0000256" key="1">
    <source>
        <dbReference type="ARBA" id="ARBA00022679"/>
    </source>
</evidence>